<feature type="compositionally biased region" description="Basic and acidic residues" evidence="1">
    <location>
        <begin position="87"/>
        <end position="100"/>
    </location>
</feature>
<evidence type="ECO:0000256" key="1">
    <source>
        <dbReference type="SAM" id="MobiDB-lite"/>
    </source>
</evidence>
<name>A0A072TGA0_MEDTR</name>
<protein>
    <submittedName>
        <fullName evidence="3">Transmembrane protein, putative</fullName>
    </submittedName>
</protein>
<evidence type="ECO:0000313" key="3">
    <source>
        <dbReference type="EMBL" id="KEH16018.1"/>
    </source>
</evidence>
<keyword evidence="3" id="KW-0472">Membrane</keyword>
<dbReference type="HOGENOM" id="CLU_154891_0_0_1"/>
<gene>
    <name evidence="3" type="ORF">MTR_0377s0010</name>
</gene>
<reference evidence="3 5" key="2">
    <citation type="journal article" date="2014" name="BMC Genomics">
        <title>An improved genome release (version Mt4.0) for the model legume Medicago truncatula.</title>
        <authorList>
            <person name="Tang H."/>
            <person name="Krishnakumar V."/>
            <person name="Bidwell S."/>
            <person name="Rosen B."/>
            <person name="Chan A."/>
            <person name="Zhou S."/>
            <person name="Gentzbittel L."/>
            <person name="Childs K.L."/>
            <person name="Yandell M."/>
            <person name="Gundlach H."/>
            <person name="Mayer K.F."/>
            <person name="Schwartz D.C."/>
            <person name="Town C.D."/>
        </authorList>
    </citation>
    <scope>GENOME REANNOTATION</scope>
    <source>
        <strain evidence="3">A17</strain>
        <strain evidence="4 5">cv. Jemalong A17</strain>
    </source>
</reference>
<feature type="signal peptide" evidence="2">
    <location>
        <begin position="1"/>
        <end position="22"/>
    </location>
</feature>
<reference evidence="3 5" key="1">
    <citation type="journal article" date="2011" name="Nature">
        <title>The Medicago genome provides insight into the evolution of rhizobial symbioses.</title>
        <authorList>
            <person name="Young N.D."/>
            <person name="Debelle F."/>
            <person name="Oldroyd G.E."/>
            <person name="Geurts R."/>
            <person name="Cannon S.B."/>
            <person name="Udvardi M.K."/>
            <person name="Benedito V.A."/>
            <person name="Mayer K.F."/>
            <person name="Gouzy J."/>
            <person name="Schoof H."/>
            <person name="Van de Peer Y."/>
            <person name="Proost S."/>
            <person name="Cook D.R."/>
            <person name="Meyers B.C."/>
            <person name="Spannagl M."/>
            <person name="Cheung F."/>
            <person name="De Mita S."/>
            <person name="Krishnakumar V."/>
            <person name="Gundlach H."/>
            <person name="Zhou S."/>
            <person name="Mudge J."/>
            <person name="Bharti A.K."/>
            <person name="Murray J.D."/>
            <person name="Naoumkina M.A."/>
            <person name="Rosen B."/>
            <person name="Silverstein K.A."/>
            <person name="Tang H."/>
            <person name="Rombauts S."/>
            <person name="Zhao P.X."/>
            <person name="Zhou P."/>
            <person name="Barbe V."/>
            <person name="Bardou P."/>
            <person name="Bechner M."/>
            <person name="Bellec A."/>
            <person name="Berger A."/>
            <person name="Berges H."/>
            <person name="Bidwell S."/>
            <person name="Bisseling T."/>
            <person name="Choisne N."/>
            <person name="Couloux A."/>
            <person name="Denny R."/>
            <person name="Deshpande S."/>
            <person name="Dai X."/>
            <person name="Doyle J.J."/>
            <person name="Dudez A.M."/>
            <person name="Farmer A.D."/>
            <person name="Fouteau S."/>
            <person name="Franken C."/>
            <person name="Gibelin C."/>
            <person name="Gish J."/>
            <person name="Goldstein S."/>
            <person name="Gonzalez A.J."/>
            <person name="Green P.J."/>
            <person name="Hallab A."/>
            <person name="Hartog M."/>
            <person name="Hua A."/>
            <person name="Humphray S.J."/>
            <person name="Jeong D.H."/>
            <person name="Jing Y."/>
            <person name="Jocker A."/>
            <person name="Kenton S.M."/>
            <person name="Kim D.J."/>
            <person name="Klee K."/>
            <person name="Lai H."/>
            <person name="Lang C."/>
            <person name="Lin S."/>
            <person name="Macmil S.L."/>
            <person name="Magdelenat G."/>
            <person name="Matthews L."/>
            <person name="McCorrison J."/>
            <person name="Monaghan E.L."/>
            <person name="Mun J.H."/>
            <person name="Najar F.Z."/>
            <person name="Nicholson C."/>
            <person name="Noirot C."/>
            <person name="O'Bleness M."/>
            <person name="Paule C.R."/>
            <person name="Poulain J."/>
            <person name="Prion F."/>
            <person name="Qin B."/>
            <person name="Qu C."/>
            <person name="Retzel E.F."/>
            <person name="Riddle C."/>
            <person name="Sallet E."/>
            <person name="Samain S."/>
            <person name="Samson N."/>
            <person name="Sanders I."/>
            <person name="Saurat O."/>
            <person name="Scarpelli C."/>
            <person name="Schiex T."/>
            <person name="Segurens B."/>
            <person name="Severin A.J."/>
            <person name="Sherrier D.J."/>
            <person name="Shi R."/>
            <person name="Sims S."/>
            <person name="Singer S.R."/>
            <person name="Sinharoy S."/>
            <person name="Sterck L."/>
            <person name="Viollet A."/>
            <person name="Wang B.B."/>
            <person name="Wang K."/>
            <person name="Wang M."/>
            <person name="Wang X."/>
            <person name="Warfsmann J."/>
            <person name="Weissenbach J."/>
            <person name="White D.D."/>
            <person name="White J.D."/>
            <person name="Wiley G.B."/>
            <person name="Wincker P."/>
            <person name="Xing Y."/>
            <person name="Yang L."/>
            <person name="Yao Z."/>
            <person name="Ying F."/>
            <person name="Zhai J."/>
            <person name="Zhou L."/>
            <person name="Zuber A."/>
            <person name="Denarie J."/>
            <person name="Dixon R.A."/>
            <person name="May G.D."/>
            <person name="Schwartz D.C."/>
            <person name="Rogers J."/>
            <person name="Quetier F."/>
            <person name="Town C.D."/>
            <person name="Roe B.A."/>
        </authorList>
    </citation>
    <scope>NUCLEOTIDE SEQUENCE [LARGE SCALE GENOMIC DNA]</scope>
    <source>
        <strain evidence="3">A17</strain>
        <strain evidence="4 5">cv. Jemalong A17</strain>
    </source>
</reference>
<dbReference type="EnsemblPlants" id="KEH16018">
    <property type="protein sequence ID" value="KEH16018"/>
    <property type="gene ID" value="MTR_0377s0010"/>
</dbReference>
<organism evidence="3 5">
    <name type="scientific">Medicago truncatula</name>
    <name type="common">Barrel medic</name>
    <name type="synonym">Medicago tribuloides</name>
    <dbReference type="NCBI Taxonomy" id="3880"/>
    <lineage>
        <taxon>Eukaryota</taxon>
        <taxon>Viridiplantae</taxon>
        <taxon>Streptophyta</taxon>
        <taxon>Embryophyta</taxon>
        <taxon>Tracheophyta</taxon>
        <taxon>Spermatophyta</taxon>
        <taxon>Magnoliopsida</taxon>
        <taxon>eudicotyledons</taxon>
        <taxon>Gunneridae</taxon>
        <taxon>Pentapetalae</taxon>
        <taxon>rosids</taxon>
        <taxon>fabids</taxon>
        <taxon>Fabales</taxon>
        <taxon>Fabaceae</taxon>
        <taxon>Papilionoideae</taxon>
        <taxon>50 kb inversion clade</taxon>
        <taxon>NPAAA clade</taxon>
        <taxon>Hologalegina</taxon>
        <taxon>IRL clade</taxon>
        <taxon>Trifolieae</taxon>
        <taxon>Medicago</taxon>
    </lineage>
</organism>
<keyword evidence="3" id="KW-0812">Transmembrane</keyword>
<dbReference type="Proteomes" id="UP000002051">
    <property type="component" value="Unassembled WGS sequence"/>
</dbReference>
<evidence type="ECO:0000313" key="5">
    <source>
        <dbReference type="Proteomes" id="UP000002051"/>
    </source>
</evidence>
<reference evidence="4" key="3">
    <citation type="submission" date="2015-06" db="UniProtKB">
        <authorList>
            <consortium name="EnsemblPlants"/>
        </authorList>
    </citation>
    <scope>IDENTIFICATION</scope>
    <source>
        <strain evidence="4">cv. Jemalong A17</strain>
    </source>
</reference>
<sequence length="116" mass="13664">MSLRMSVTYLLLFLCICFHAYCTQDMKLEKTPHFSIKADNINDFESIPNHFLMMNEGRKMKTWLVNTQKSKKELCTNQKVFKAMRKDSSEINKLSEKNPELDLDYSAPRTHPPHHN</sequence>
<keyword evidence="2" id="KW-0732">Signal</keyword>
<proteinExistence type="predicted"/>
<evidence type="ECO:0000256" key="2">
    <source>
        <dbReference type="SAM" id="SignalP"/>
    </source>
</evidence>
<dbReference type="AlphaFoldDB" id="A0A072TGA0"/>
<evidence type="ECO:0000313" key="4">
    <source>
        <dbReference type="EnsemblPlants" id="KEH16018"/>
    </source>
</evidence>
<dbReference type="EMBL" id="KL403102">
    <property type="protein sequence ID" value="KEH16018.1"/>
    <property type="molecule type" value="Genomic_DNA"/>
</dbReference>
<keyword evidence="5" id="KW-1185">Reference proteome</keyword>
<feature type="chain" id="PRO_5014498688" evidence="2">
    <location>
        <begin position="23"/>
        <end position="116"/>
    </location>
</feature>
<accession>A0A072TGA0</accession>
<feature type="region of interest" description="Disordered" evidence="1">
    <location>
        <begin position="87"/>
        <end position="116"/>
    </location>
</feature>